<evidence type="ECO:0000256" key="2">
    <source>
        <dbReference type="ARBA" id="ARBA00008857"/>
    </source>
</evidence>
<organism evidence="9 10">
    <name type="scientific">Blautia faecis</name>
    <dbReference type="NCBI Taxonomy" id="871665"/>
    <lineage>
        <taxon>Bacteria</taxon>
        <taxon>Bacillati</taxon>
        <taxon>Bacillota</taxon>
        <taxon>Clostridia</taxon>
        <taxon>Lachnospirales</taxon>
        <taxon>Lachnospiraceae</taxon>
        <taxon>Blautia</taxon>
    </lineage>
</organism>
<dbReference type="Pfam" id="PF14659">
    <property type="entry name" value="Phage_int_SAM_3"/>
    <property type="match status" value="1"/>
</dbReference>
<gene>
    <name evidence="9" type="ORF">G5B17_16585</name>
</gene>
<evidence type="ECO:0000259" key="7">
    <source>
        <dbReference type="PROSITE" id="PS51898"/>
    </source>
</evidence>
<protein>
    <submittedName>
        <fullName evidence="9">Site-specific integrase</fullName>
    </submittedName>
</protein>
<evidence type="ECO:0000256" key="1">
    <source>
        <dbReference type="ARBA" id="ARBA00003283"/>
    </source>
</evidence>
<evidence type="ECO:0000256" key="3">
    <source>
        <dbReference type="ARBA" id="ARBA00022908"/>
    </source>
</evidence>
<evidence type="ECO:0000256" key="5">
    <source>
        <dbReference type="ARBA" id="ARBA00023172"/>
    </source>
</evidence>
<sequence length="450" mass="52848">MKKNEIYPQMQVKETFLYGRLISGKSLGDVIYVKARRKYCFRLLLVFESGDVKMVQRAASSNKQLARQKRDETLMEIAKGSFIPFSYTVKEFYDFWFYHHMIGQKRITYNTYNAYRNIIENYLLPAIGHKMLDTLQRKDLVNALSAIPYQKVQRTAIGVITGSLCYARKHNYLSRDIYTGISSEVKQPCQKKKVDTRQQVYTVEQAAHLLYLCKQQEPMIYLPMLLAVTAGLRISEITGLRYSDIDFLGKKLFVERQLGKDLYMEVAQESRPVLCSELPLKTQNSKRTVVLADFVLDEILLERQRYEKRKASDPEFLDLGYICCHENGQCHNRSFYIKPYNRLMEQSGISRLPWRKFRNTYATILAQYQVNMKTISKCLGHYSPDFTSRIYVASQKQETYDISKIIEEYVLAHHLLSKEQGCVEPKRQCNVEQKPYQLPDAHAYWNYFYD</sequence>
<name>A0ABX2H9W6_9FIRM</name>
<evidence type="ECO:0000256" key="4">
    <source>
        <dbReference type="ARBA" id="ARBA00023125"/>
    </source>
</evidence>
<proteinExistence type="inferred from homology"/>
<keyword evidence="4 6" id="KW-0238">DNA-binding</keyword>
<dbReference type="Proteomes" id="UP001644719">
    <property type="component" value="Unassembled WGS sequence"/>
</dbReference>
<dbReference type="InterPro" id="IPR050090">
    <property type="entry name" value="Tyrosine_recombinase_XerCD"/>
</dbReference>
<dbReference type="SUPFAM" id="SSF56349">
    <property type="entry name" value="DNA breaking-rejoining enzymes"/>
    <property type="match status" value="1"/>
</dbReference>
<evidence type="ECO:0000256" key="6">
    <source>
        <dbReference type="PROSITE-ProRule" id="PRU01248"/>
    </source>
</evidence>
<dbReference type="Gene3D" id="1.10.443.10">
    <property type="entry name" value="Intergrase catalytic core"/>
    <property type="match status" value="1"/>
</dbReference>
<evidence type="ECO:0000313" key="10">
    <source>
        <dbReference type="Proteomes" id="UP001644719"/>
    </source>
</evidence>
<dbReference type="InterPro" id="IPR011010">
    <property type="entry name" value="DNA_brk_join_enz"/>
</dbReference>
<dbReference type="InterPro" id="IPR044068">
    <property type="entry name" value="CB"/>
</dbReference>
<reference evidence="9 10" key="1">
    <citation type="journal article" date="2020" name="Cell Host Microbe">
        <title>Functional and Genomic Variation between Human-Derived Isolates of Lachnospiraceae Reveals Inter- and Intra-Species Diversity.</title>
        <authorList>
            <person name="Sorbara M.T."/>
            <person name="Littmann E.R."/>
            <person name="Fontana E."/>
            <person name="Moody T.U."/>
            <person name="Kohout C.E."/>
            <person name="Gjonbalaj M."/>
            <person name="Eaton V."/>
            <person name="Seok R."/>
            <person name="Leiner I.M."/>
            <person name="Pamer E.G."/>
        </authorList>
    </citation>
    <scope>NUCLEOTIDE SEQUENCE [LARGE SCALE GENOMIC DNA]</scope>
    <source>
        <strain evidence="9 10">MSK.17.74</strain>
    </source>
</reference>
<keyword evidence="3" id="KW-0229">DNA integration</keyword>
<dbReference type="CDD" id="cd01189">
    <property type="entry name" value="INT_ICEBs1_C_like"/>
    <property type="match status" value="1"/>
</dbReference>
<dbReference type="Gene3D" id="1.10.150.130">
    <property type="match status" value="1"/>
</dbReference>
<dbReference type="InterPro" id="IPR004107">
    <property type="entry name" value="Integrase_SAM-like_N"/>
</dbReference>
<evidence type="ECO:0000313" key="9">
    <source>
        <dbReference type="EMBL" id="NSG86986.1"/>
    </source>
</evidence>
<keyword evidence="10" id="KW-1185">Reference proteome</keyword>
<dbReference type="Pfam" id="PF00589">
    <property type="entry name" value="Phage_integrase"/>
    <property type="match status" value="1"/>
</dbReference>
<dbReference type="EMBL" id="JAAITS010000056">
    <property type="protein sequence ID" value="NSG86986.1"/>
    <property type="molecule type" value="Genomic_DNA"/>
</dbReference>
<dbReference type="InterPro" id="IPR013762">
    <property type="entry name" value="Integrase-like_cat_sf"/>
</dbReference>
<feature type="domain" description="Core-binding (CB)" evidence="8">
    <location>
        <begin position="87"/>
        <end position="168"/>
    </location>
</feature>
<dbReference type="InterPro" id="IPR002104">
    <property type="entry name" value="Integrase_catalytic"/>
</dbReference>
<comment type="function">
    <text evidence="1">Site-specific tyrosine recombinase, which acts by catalyzing the cutting and rejoining of the recombining DNA molecules.</text>
</comment>
<comment type="caution">
    <text evidence="9">The sequence shown here is derived from an EMBL/GenBank/DDBJ whole genome shotgun (WGS) entry which is preliminary data.</text>
</comment>
<accession>A0ABX2H9W6</accession>
<dbReference type="RefSeq" id="WP_173770219.1">
    <property type="nucleotide sequence ID" value="NZ_JAAITS010000056.1"/>
</dbReference>
<comment type="similarity">
    <text evidence="2">Belongs to the 'phage' integrase family.</text>
</comment>
<keyword evidence="5" id="KW-0233">DNA recombination</keyword>
<dbReference type="PANTHER" id="PTHR30349:SF41">
    <property type="entry name" value="INTEGRASE_RECOMBINASE PROTEIN MJ0367-RELATED"/>
    <property type="match status" value="1"/>
</dbReference>
<dbReference type="PROSITE" id="PS51900">
    <property type="entry name" value="CB"/>
    <property type="match status" value="1"/>
</dbReference>
<dbReference type="InterPro" id="IPR010998">
    <property type="entry name" value="Integrase_recombinase_N"/>
</dbReference>
<feature type="domain" description="Tyr recombinase" evidence="7">
    <location>
        <begin position="196"/>
        <end position="404"/>
    </location>
</feature>
<evidence type="ECO:0000259" key="8">
    <source>
        <dbReference type="PROSITE" id="PS51900"/>
    </source>
</evidence>
<dbReference type="PANTHER" id="PTHR30349">
    <property type="entry name" value="PHAGE INTEGRASE-RELATED"/>
    <property type="match status" value="1"/>
</dbReference>
<dbReference type="PROSITE" id="PS51898">
    <property type="entry name" value="TYR_RECOMBINASE"/>
    <property type="match status" value="1"/>
</dbReference>